<sequence length="128" mass="13851">MGVHDTMLSTFIAAQVKSSLNLGSTAASSLILLAIAMIVISLIGLDLSGSPSRTPQPARKTWLRLLPLSGLLTRFLNELAVPYRAKQWTAQLYRAGADDRWSKIAGAIFVVFVVLFLLFPGLVVIVIV</sequence>
<keyword evidence="1" id="KW-0472">Membrane</keyword>
<keyword evidence="1" id="KW-0812">Transmembrane</keyword>
<gene>
    <name evidence="2" type="ORF">LPU83_pLPU83b_0085</name>
</gene>
<dbReference type="EMBL" id="CBYB010000006">
    <property type="protein sequence ID" value="CDM60084.1"/>
    <property type="molecule type" value="Genomic_DNA"/>
</dbReference>
<comment type="caution">
    <text evidence="2">The sequence shown here is derived from an EMBL/GenBank/DDBJ whole genome shotgun (WGS) entry which is preliminary data.</text>
</comment>
<keyword evidence="2" id="KW-0614">Plasmid</keyword>
<feature type="transmembrane region" description="Helical" evidence="1">
    <location>
        <begin position="20"/>
        <end position="45"/>
    </location>
</feature>
<accession>W6RGZ9</accession>
<keyword evidence="1" id="KW-1133">Transmembrane helix</keyword>
<organism evidence="2 3">
    <name type="scientific">Rhizobium favelukesii</name>
    <dbReference type="NCBI Taxonomy" id="348824"/>
    <lineage>
        <taxon>Bacteria</taxon>
        <taxon>Pseudomonadati</taxon>
        <taxon>Pseudomonadota</taxon>
        <taxon>Alphaproteobacteria</taxon>
        <taxon>Hyphomicrobiales</taxon>
        <taxon>Rhizobiaceae</taxon>
        <taxon>Rhizobium/Agrobacterium group</taxon>
        <taxon>Rhizobium</taxon>
    </lineage>
</organism>
<evidence type="ECO:0000313" key="2">
    <source>
        <dbReference type="EMBL" id="CDM60084.1"/>
    </source>
</evidence>
<dbReference type="Proteomes" id="UP000019443">
    <property type="component" value="Unassembled WGS sequence"/>
</dbReference>
<dbReference type="AlphaFoldDB" id="W6RGZ9"/>
<keyword evidence="3" id="KW-1185">Reference proteome</keyword>
<reference evidence="2" key="1">
    <citation type="submission" date="2013-11" db="EMBL/GenBank/DDBJ databases">
        <title>Draft genome sequence of the broad-host-range Rhizobium sp. LPU83 strain, a member of the low-genetic diversity Oregon-like Rhizobium sp. group.</title>
        <authorList>
            <person name="Wibberg D."/>
            <person name="Puehler A."/>
            <person name="Schlueter A."/>
        </authorList>
    </citation>
    <scope>NUCLEOTIDE SEQUENCE [LARGE SCALE GENOMIC DNA]</scope>
    <source>
        <strain evidence="2">LPU83</strain>
        <plasmid evidence="2">pLPU83b</plasmid>
    </source>
</reference>
<protein>
    <submittedName>
        <fullName evidence="2">Uncharacterized protein</fullName>
    </submittedName>
</protein>
<evidence type="ECO:0000256" key="1">
    <source>
        <dbReference type="SAM" id="Phobius"/>
    </source>
</evidence>
<evidence type="ECO:0000313" key="3">
    <source>
        <dbReference type="Proteomes" id="UP000019443"/>
    </source>
</evidence>
<geneLocation type="plasmid" evidence="2">
    <name>pLPU83b</name>
</geneLocation>
<proteinExistence type="predicted"/>
<name>W6RGZ9_9HYPH</name>
<feature type="transmembrane region" description="Helical" evidence="1">
    <location>
        <begin position="104"/>
        <end position="127"/>
    </location>
</feature>